<accession>A0AAU8IFG4</accession>
<evidence type="ECO:0008006" key="3">
    <source>
        <dbReference type="Google" id="ProtNLM"/>
    </source>
</evidence>
<dbReference type="EMBL" id="CP159510">
    <property type="protein sequence ID" value="XCJ16921.1"/>
    <property type="molecule type" value="Genomic_DNA"/>
</dbReference>
<organism evidence="2">
    <name type="scientific">Sporolactobacillus sp. Y61</name>
    <dbReference type="NCBI Taxonomy" id="3160863"/>
    <lineage>
        <taxon>Bacteria</taxon>
        <taxon>Bacillati</taxon>
        <taxon>Bacillota</taxon>
        <taxon>Bacilli</taxon>
        <taxon>Bacillales</taxon>
        <taxon>Sporolactobacillaceae</taxon>
        <taxon>Sporolactobacillus</taxon>
    </lineage>
</organism>
<evidence type="ECO:0000313" key="2">
    <source>
        <dbReference type="EMBL" id="XCJ16921.1"/>
    </source>
</evidence>
<dbReference type="RefSeq" id="WP_129930135.1">
    <property type="nucleotide sequence ID" value="NZ_CP159510.1"/>
</dbReference>
<feature type="region of interest" description="Disordered" evidence="1">
    <location>
        <begin position="130"/>
        <end position="171"/>
    </location>
</feature>
<proteinExistence type="predicted"/>
<evidence type="ECO:0000256" key="1">
    <source>
        <dbReference type="SAM" id="MobiDB-lite"/>
    </source>
</evidence>
<sequence length="171" mass="18822">MSIYGRSRMGRFMLIGGMIGCGLSLFGRETRSVWGNRLQTAAKNSGRVIQTVWRHPDQVGNYFTATGSRLKGLAREISEDVQQMIDNAEKARKSTGNTYQYVMEAGSELTEIAGKIRRAGQSVANYQEPSLISPEEEALQRLENETTVPNPGTMPLKSMPSGYKPEGSDDA</sequence>
<name>A0AAU8IFG4_9BACL</name>
<dbReference type="AlphaFoldDB" id="A0AAU8IFG4"/>
<protein>
    <recommendedName>
        <fullName evidence="3">YtxH domain-containing protein</fullName>
    </recommendedName>
</protein>
<reference evidence="2" key="1">
    <citation type="submission" date="2024-06" db="EMBL/GenBank/DDBJ databases">
        <authorList>
            <person name="Fan A."/>
            <person name="Zhang F.Y."/>
            <person name="Zhang L."/>
        </authorList>
    </citation>
    <scope>NUCLEOTIDE SEQUENCE</scope>
    <source>
        <strain evidence="2">Y61</strain>
    </source>
</reference>
<gene>
    <name evidence="2" type="ORF">ABNN70_15155</name>
</gene>